<keyword evidence="3" id="KW-1185">Reference proteome</keyword>
<keyword evidence="1" id="KW-1133">Transmembrane helix</keyword>
<reference evidence="3" key="1">
    <citation type="submission" date="2016-10" db="EMBL/GenBank/DDBJ databases">
        <authorList>
            <person name="Varghese N."/>
            <person name="Submissions S."/>
        </authorList>
    </citation>
    <scope>NUCLEOTIDE SEQUENCE [LARGE SCALE GENOMIC DNA]</scope>
    <source>
        <strain evidence="3">CGMCC 1.6963</strain>
    </source>
</reference>
<keyword evidence="1" id="KW-0812">Transmembrane</keyword>
<feature type="transmembrane region" description="Helical" evidence="1">
    <location>
        <begin position="65"/>
        <end position="87"/>
    </location>
</feature>
<sequence length="247" mass="26192">MATIASARPNSTARPATDWTRNHARASGIFYLLTFASSIAAVVYFLKPVLDNPNYIVGPGQDTRVIIGCLLDVVNALTCIGTAVAVYPVVKRQNRSMALGFVTSRMYEAAVIMVGVICLLAVVALRDATASGTNANTLVTIGHELVAMRDYTFLLGPNLAACVNALLFATLLLKSRLVPRFIPAMGLAAAPLLLAPTIATILGATEHGSIWWAPGGALIFVWELTVGLYMTFKGFKPTALTATPPQS</sequence>
<name>A0A1H9XSF8_9MICO</name>
<dbReference type="OrthoDB" id="1176146at2"/>
<feature type="transmembrane region" description="Helical" evidence="1">
    <location>
        <begin position="185"/>
        <end position="204"/>
    </location>
</feature>
<protein>
    <recommendedName>
        <fullName evidence="4">DUF4386 domain-containing protein</fullName>
    </recommendedName>
</protein>
<feature type="transmembrane region" description="Helical" evidence="1">
    <location>
        <begin position="151"/>
        <end position="173"/>
    </location>
</feature>
<keyword evidence="1" id="KW-0472">Membrane</keyword>
<accession>A0A1H9XSF8</accession>
<dbReference type="Pfam" id="PF14329">
    <property type="entry name" value="DUF4386"/>
    <property type="match status" value="1"/>
</dbReference>
<evidence type="ECO:0008006" key="4">
    <source>
        <dbReference type="Google" id="ProtNLM"/>
    </source>
</evidence>
<gene>
    <name evidence="2" type="ORF">SAMN05216199_0262</name>
</gene>
<organism evidence="2 3">
    <name type="scientific">Pedococcus cremeus</name>
    <dbReference type="NCBI Taxonomy" id="587636"/>
    <lineage>
        <taxon>Bacteria</taxon>
        <taxon>Bacillati</taxon>
        <taxon>Actinomycetota</taxon>
        <taxon>Actinomycetes</taxon>
        <taxon>Micrococcales</taxon>
        <taxon>Intrasporangiaceae</taxon>
        <taxon>Pedococcus</taxon>
    </lineage>
</organism>
<dbReference type="STRING" id="587636.SAMN05216199_0262"/>
<evidence type="ECO:0000313" key="2">
    <source>
        <dbReference type="EMBL" id="SES48979.1"/>
    </source>
</evidence>
<feature type="transmembrane region" description="Helical" evidence="1">
    <location>
        <begin position="107"/>
        <end position="125"/>
    </location>
</feature>
<dbReference type="AlphaFoldDB" id="A0A1H9XSF8"/>
<evidence type="ECO:0000256" key="1">
    <source>
        <dbReference type="SAM" id="Phobius"/>
    </source>
</evidence>
<dbReference type="EMBL" id="FOHB01000011">
    <property type="protein sequence ID" value="SES48979.1"/>
    <property type="molecule type" value="Genomic_DNA"/>
</dbReference>
<feature type="transmembrane region" description="Helical" evidence="1">
    <location>
        <begin position="210"/>
        <end position="232"/>
    </location>
</feature>
<dbReference type="Proteomes" id="UP000199019">
    <property type="component" value="Unassembled WGS sequence"/>
</dbReference>
<dbReference type="InterPro" id="IPR025495">
    <property type="entry name" value="DUF4386"/>
</dbReference>
<proteinExistence type="predicted"/>
<evidence type="ECO:0000313" key="3">
    <source>
        <dbReference type="Proteomes" id="UP000199019"/>
    </source>
</evidence>
<feature type="transmembrane region" description="Helical" evidence="1">
    <location>
        <begin position="28"/>
        <end position="45"/>
    </location>
</feature>
<dbReference type="RefSeq" id="WP_091762791.1">
    <property type="nucleotide sequence ID" value="NZ_FOHB01000011.1"/>
</dbReference>